<dbReference type="Proteomes" id="UP001446032">
    <property type="component" value="Unassembled WGS sequence"/>
</dbReference>
<dbReference type="HAMAP" id="MF_04110">
    <property type="entry name" value="ENDOLYSIN_T4"/>
    <property type="match status" value="1"/>
</dbReference>
<feature type="signal peptide" evidence="8">
    <location>
        <begin position="1"/>
        <end position="30"/>
    </location>
</feature>
<dbReference type="CDD" id="cd00737">
    <property type="entry name" value="lyz_endolysin_autolysin"/>
    <property type="match status" value="1"/>
</dbReference>
<dbReference type="SUPFAM" id="SSF50370">
    <property type="entry name" value="Ricin B-like lectins"/>
    <property type="match status" value="1"/>
</dbReference>
<feature type="chain" id="PRO_5046513942" description="Lysozyme" evidence="8">
    <location>
        <begin position="31"/>
        <end position="424"/>
    </location>
</feature>
<dbReference type="InterPro" id="IPR023346">
    <property type="entry name" value="Lysozyme-like_dom_sf"/>
</dbReference>
<dbReference type="PANTHER" id="PTHR38107">
    <property type="match status" value="1"/>
</dbReference>
<evidence type="ECO:0000256" key="2">
    <source>
        <dbReference type="ARBA" id="ARBA00022529"/>
    </source>
</evidence>
<comment type="similarity">
    <text evidence="7">Belongs to the glycosyl hydrolase 24 family.</text>
</comment>
<dbReference type="Gene3D" id="2.80.10.50">
    <property type="match status" value="3"/>
</dbReference>
<keyword evidence="8" id="KW-0732">Signal</keyword>
<keyword evidence="6 7" id="KW-0326">Glycosidase</keyword>
<dbReference type="InterPro" id="IPR002196">
    <property type="entry name" value="Glyco_hydro_24"/>
</dbReference>
<keyword evidence="5" id="KW-1035">Host cytoplasm</keyword>
<keyword evidence="3 7" id="KW-0081">Bacteriolytic enzyme</keyword>
<dbReference type="Gene3D" id="1.10.530.40">
    <property type="match status" value="1"/>
</dbReference>
<evidence type="ECO:0000259" key="9">
    <source>
        <dbReference type="Pfam" id="PF14200"/>
    </source>
</evidence>
<keyword evidence="11" id="KW-1185">Reference proteome</keyword>
<keyword evidence="2 7" id="KW-0929">Antimicrobial</keyword>
<accession>A0ABV1APS8</accession>
<dbReference type="EMBL" id="JBBMEI010000067">
    <property type="protein sequence ID" value="MEQ2359715.1"/>
    <property type="molecule type" value="Genomic_DNA"/>
</dbReference>
<dbReference type="SUPFAM" id="SSF53955">
    <property type="entry name" value="Lysozyme-like"/>
    <property type="match status" value="1"/>
</dbReference>
<proteinExistence type="inferred from homology"/>
<keyword evidence="4 7" id="KW-0378">Hydrolase</keyword>
<dbReference type="InterPro" id="IPR035992">
    <property type="entry name" value="Ricin_B-like_lectins"/>
</dbReference>
<dbReference type="CDD" id="cd00161">
    <property type="entry name" value="beta-trefoil_Ricin-like"/>
    <property type="match status" value="1"/>
</dbReference>
<gene>
    <name evidence="10" type="ORF">WMO75_15580</name>
</gene>
<name>A0ABV1APS8_9FIRM</name>
<feature type="domain" description="Ricin B lectin" evidence="9">
    <location>
        <begin position="337"/>
        <end position="417"/>
    </location>
</feature>
<evidence type="ECO:0000256" key="6">
    <source>
        <dbReference type="ARBA" id="ARBA00023295"/>
    </source>
</evidence>
<dbReference type="Pfam" id="PF00959">
    <property type="entry name" value="Phage_lysozyme"/>
    <property type="match status" value="1"/>
</dbReference>
<dbReference type="EC" id="3.2.1.17" evidence="7"/>
<dbReference type="RefSeq" id="WP_158583604.1">
    <property type="nucleotide sequence ID" value="NZ_JBBMEI010000067.1"/>
</dbReference>
<comment type="catalytic activity">
    <reaction evidence="1 7">
        <text>Hydrolysis of (1-&gt;4)-beta-linkages between N-acetylmuramic acid and N-acetyl-D-glucosamine residues in a peptidoglycan and between N-acetyl-D-glucosamine residues in chitodextrins.</text>
        <dbReference type="EC" id="3.2.1.17"/>
    </reaction>
</comment>
<evidence type="ECO:0000256" key="3">
    <source>
        <dbReference type="ARBA" id="ARBA00022638"/>
    </source>
</evidence>
<evidence type="ECO:0000256" key="8">
    <source>
        <dbReference type="SAM" id="SignalP"/>
    </source>
</evidence>
<dbReference type="InterPro" id="IPR034690">
    <property type="entry name" value="Endolysin_T4_type"/>
</dbReference>
<protein>
    <recommendedName>
        <fullName evidence="7">Lysozyme</fullName>
        <ecNumber evidence="7">3.2.1.17</ecNumber>
    </recommendedName>
</protein>
<dbReference type="InterPro" id="IPR023347">
    <property type="entry name" value="Lysozyme_dom_sf"/>
</dbReference>
<evidence type="ECO:0000313" key="10">
    <source>
        <dbReference type="EMBL" id="MEQ2359715.1"/>
    </source>
</evidence>
<reference evidence="10 11" key="1">
    <citation type="submission" date="2024-03" db="EMBL/GenBank/DDBJ databases">
        <title>Human intestinal bacterial collection.</title>
        <authorList>
            <person name="Pauvert C."/>
            <person name="Hitch T.C.A."/>
            <person name="Clavel T."/>
        </authorList>
    </citation>
    <scope>NUCLEOTIDE SEQUENCE [LARGE SCALE GENOMIC DNA]</scope>
    <source>
        <strain evidence="10 11">CLA-AA-H95</strain>
    </source>
</reference>
<organism evidence="10 11">
    <name type="scientific">Blautia intestinihominis</name>
    <dbReference type="NCBI Taxonomy" id="3133152"/>
    <lineage>
        <taxon>Bacteria</taxon>
        <taxon>Bacillati</taxon>
        <taxon>Bacillota</taxon>
        <taxon>Clostridia</taxon>
        <taxon>Lachnospirales</taxon>
        <taxon>Lachnospiraceae</taxon>
        <taxon>Blautia</taxon>
    </lineage>
</organism>
<evidence type="ECO:0000256" key="4">
    <source>
        <dbReference type="ARBA" id="ARBA00022801"/>
    </source>
</evidence>
<dbReference type="PANTHER" id="PTHR38107:SF3">
    <property type="entry name" value="LYSOZYME RRRD-RELATED"/>
    <property type="match status" value="1"/>
</dbReference>
<evidence type="ECO:0000256" key="5">
    <source>
        <dbReference type="ARBA" id="ARBA00023200"/>
    </source>
</evidence>
<dbReference type="PROSITE" id="PS50231">
    <property type="entry name" value="RICIN_B_LECTIN"/>
    <property type="match status" value="1"/>
</dbReference>
<sequence>MKKKAKKWFSCITAAALVMSTVNLPIDVLASDFEDGVETSVEDEQMDFSDMENSEDLEIEDVPEDVLVEEETDTEEGASDLEIETELFTDTEEITESTDEILSETGSEINTFSSRAGGMTTGENGYSLIKQFESCRLTAYKAVSTEKYYTIGWGHYGSDVYAGMTITQAQADQYLKQDVAKTENSVNSFLNSNRITIGQNQFDALVSFTYNLGNVWVSTETFQLKTILKNGYTKYSDAQIRTAFTNWNKSGGQVLAGLTRRRNAEADLFLSNRKPDPTPTPIPIPQGSVTISDGEYHIVSALDSSKALDVCNQSKDNTANIQIYSNLADGTETFHITYIGNGAYKIINSNSGRCLDVDGAGMTAGTNVQQYDYVGADQQQWIIQEDNGWFNIISKKNGLYLDVEDGNSSNGANVRVWNGNGSDA</sequence>
<dbReference type="InterPro" id="IPR000772">
    <property type="entry name" value="Ricin_B_lectin"/>
</dbReference>
<evidence type="ECO:0000313" key="11">
    <source>
        <dbReference type="Proteomes" id="UP001446032"/>
    </source>
</evidence>
<evidence type="ECO:0000256" key="7">
    <source>
        <dbReference type="RuleBase" id="RU003788"/>
    </source>
</evidence>
<comment type="caution">
    <text evidence="10">The sequence shown here is derived from an EMBL/GenBank/DDBJ whole genome shotgun (WGS) entry which is preliminary data.</text>
</comment>
<dbReference type="InterPro" id="IPR051018">
    <property type="entry name" value="Bacteriophage_GH24"/>
</dbReference>
<dbReference type="InterPro" id="IPR033907">
    <property type="entry name" value="Endolysin_autolysin"/>
</dbReference>
<dbReference type="Pfam" id="PF14200">
    <property type="entry name" value="RicinB_lectin_2"/>
    <property type="match status" value="1"/>
</dbReference>
<evidence type="ECO:0000256" key="1">
    <source>
        <dbReference type="ARBA" id="ARBA00000632"/>
    </source>
</evidence>